<dbReference type="Gene3D" id="3.20.170.10">
    <property type="entry name" value="ADP-ribosylation domain"/>
    <property type="match status" value="1"/>
</dbReference>
<proteinExistence type="predicted"/>
<organism evidence="1">
    <name type="scientific">marine sediment metagenome</name>
    <dbReference type="NCBI Taxonomy" id="412755"/>
    <lineage>
        <taxon>unclassified sequences</taxon>
        <taxon>metagenomes</taxon>
        <taxon>ecological metagenomes</taxon>
    </lineage>
</organism>
<dbReference type="AlphaFoldDB" id="A0A0F9BAA5"/>
<accession>A0A0F9BAA5</accession>
<evidence type="ECO:0000313" key="1">
    <source>
        <dbReference type="EMBL" id="KKL10712.1"/>
    </source>
</evidence>
<dbReference type="EMBL" id="LAZR01041948">
    <property type="protein sequence ID" value="KKL10712.1"/>
    <property type="molecule type" value="Genomic_DNA"/>
</dbReference>
<dbReference type="InterPro" id="IPR018840">
    <property type="entry name" value="DUF2441"/>
</dbReference>
<gene>
    <name evidence="1" type="ORF">LCGC14_2553090</name>
</gene>
<name>A0A0F9BAA5_9ZZZZ</name>
<protein>
    <recommendedName>
        <fullName evidence="2">DUF2441 domain-containing protein</fullName>
    </recommendedName>
</protein>
<dbReference type="SUPFAM" id="SSF56399">
    <property type="entry name" value="ADP-ribosylation"/>
    <property type="match status" value="1"/>
</dbReference>
<evidence type="ECO:0008006" key="2">
    <source>
        <dbReference type="Google" id="ProtNLM"/>
    </source>
</evidence>
<dbReference type="Gene3D" id="1.10.3800.10">
    <property type="entry name" value="ADP-ribosylation domain"/>
    <property type="match status" value="1"/>
</dbReference>
<sequence>MIRVKNRVYYHCQRNNSTEKWKIGEKISFGSEYNLFFNNYRIDNRSFYCLFNGKEYHYIDYLYNIASKLPETDENIRNRGKIIELGLQRSTIILREYLFENIRKINFPDYPSRQKGLWLIESIDSLKYWKDTIFNKKGDIVLKLKVNGKAHKSYAEFIQADVFSLDLWEEMAFNYWKGTKGEELKSEIIFEGDVEVIEIL</sequence>
<reference evidence="1" key="1">
    <citation type="journal article" date="2015" name="Nature">
        <title>Complex archaea that bridge the gap between prokaryotes and eukaryotes.</title>
        <authorList>
            <person name="Spang A."/>
            <person name="Saw J.H."/>
            <person name="Jorgensen S.L."/>
            <person name="Zaremba-Niedzwiedzka K."/>
            <person name="Martijn J."/>
            <person name="Lind A.E."/>
            <person name="van Eijk R."/>
            <person name="Schleper C."/>
            <person name="Guy L."/>
            <person name="Ettema T.J."/>
        </authorList>
    </citation>
    <scope>NUCLEOTIDE SEQUENCE</scope>
</reference>
<comment type="caution">
    <text evidence="1">The sequence shown here is derived from an EMBL/GenBank/DDBJ whole genome shotgun (WGS) entry which is preliminary data.</text>
</comment>
<dbReference type="Pfam" id="PF10386">
    <property type="entry name" value="DUF2441"/>
    <property type="match status" value="1"/>
</dbReference>